<feature type="compositionally biased region" description="Polar residues" evidence="1">
    <location>
        <begin position="146"/>
        <end position="165"/>
    </location>
</feature>
<feature type="compositionally biased region" description="Pro residues" evidence="1">
    <location>
        <begin position="299"/>
        <end position="312"/>
    </location>
</feature>
<feature type="compositionally biased region" description="Basic residues" evidence="1">
    <location>
        <begin position="402"/>
        <end position="413"/>
    </location>
</feature>
<organism evidence="2 3">
    <name type="scientific">Mycena citricolor</name>
    <dbReference type="NCBI Taxonomy" id="2018698"/>
    <lineage>
        <taxon>Eukaryota</taxon>
        <taxon>Fungi</taxon>
        <taxon>Dikarya</taxon>
        <taxon>Basidiomycota</taxon>
        <taxon>Agaricomycotina</taxon>
        <taxon>Agaricomycetes</taxon>
        <taxon>Agaricomycetidae</taxon>
        <taxon>Agaricales</taxon>
        <taxon>Marasmiineae</taxon>
        <taxon>Mycenaceae</taxon>
        <taxon>Mycena</taxon>
    </lineage>
</organism>
<evidence type="ECO:0000256" key="1">
    <source>
        <dbReference type="SAM" id="MobiDB-lite"/>
    </source>
</evidence>
<feature type="compositionally biased region" description="Basic and acidic residues" evidence="1">
    <location>
        <begin position="651"/>
        <end position="666"/>
    </location>
</feature>
<feature type="compositionally biased region" description="Pro residues" evidence="1">
    <location>
        <begin position="541"/>
        <end position="564"/>
    </location>
</feature>
<name>A0AAD2HQT4_9AGAR</name>
<evidence type="ECO:0000313" key="2">
    <source>
        <dbReference type="EMBL" id="CAK5280297.1"/>
    </source>
</evidence>
<comment type="caution">
    <text evidence="2">The sequence shown here is derived from an EMBL/GenBank/DDBJ whole genome shotgun (WGS) entry which is preliminary data.</text>
</comment>
<gene>
    <name evidence="2" type="ORF">MYCIT1_LOCUS30783</name>
</gene>
<proteinExistence type="predicted"/>
<feature type="compositionally biased region" description="Low complexity" evidence="1">
    <location>
        <begin position="528"/>
        <end position="540"/>
    </location>
</feature>
<feature type="compositionally biased region" description="Polar residues" evidence="1">
    <location>
        <begin position="195"/>
        <end position="215"/>
    </location>
</feature>
<protein>
    <submittedName>
        <fullName evidence="2">Uncharacterized protein</fullName>
    </submittedName>
</protein>
<feature type="compositionally biased region" description="Low complexity" evidence="1">
    <location>
        <begin position="16"/>
        <end position="26"/>
    </location>
</feature>
<evidence type="ECO:0000313" key="3">
    <source>
        <dbReference type="Proteomes" id="UP001295794"/>
    </source>
</evidence>
<feature type="compositionally biased region" description="Polar residues" evidence="1">
    <location>
        <begin position="372"/>
        <end position="391"/>
    </location>
</feature>
<sequence>MSSTLLSESPQRNWWPMSPKMSSSEFSSDRPSAKHPGKFNTFATPMGFKPKKAPPPPPLTIQAVHSGRSPLPRLVPRTEPSHRRPSTAPSNGMNRAPSNSVSSSRSRGDSIEPNTPTTPEDARQARRGSLLTLSDTDPFAARVVSLSPNDPNRLSAFSNNSSGNDSKSHEIANRVSYASTSSHSFRLGGDLSPLSAISSPESGYMNLSNKKSTNSLRRKDVSGSDGTWLSNLGVEPNRYSQPDLPKPRPMLRARGMTDASIDRPFGRQNSFNSSHASSSSPFLSTTTPPPRKSALSQPSAPPTHDLPPPPLSPADSMDLGSSTSMTFSTTISQKVRAPRQMSPKSPDYYYGGDMRSGIEPEMSPRTHRTLRKSLSQQSMGKLRQSSSSNISAPPPEPAVAKAPRKQRSFHQHRAIPPVPLSLPLSEQRANEPRKRLFSNSRRPSQSTLAMDDARSLTSLTDLEPMSSANSYWIDTEPPRSPVVSVHEYTPQQIMSPAEMFKIDTSVDDAYRCRPRGESVVSELDLGCSPVSRPRSNSERPSPIPDLYMPPSPPSPPILTSLPPPPRRKSSNSRTSSISHTSSTASTRSPPQVAILPLSPARKNVRPKISVEERLHRQAPLRKPSFLDIDDEIERAPPPPPPMARQDSFLDLTRDSMDYSRSDDDSS</sequence>
<dbReference type="EMBL" id="CAVNYO010000440">
    <property type="protein sequence ID" value="CAK5280297.1"/>
    <property type="molecule type" value="Genomic_DNA"/>
</dbReference>
<accession>A0AAD2HQT4</accession>
<feature type="compositionally biased region" description="Low complexity" evidence="1">
    <location>
        <begin position="313"/>
        <end position="332"/>
    </location>
</feature>
<feature type="compositionally biased region" description="Low complexity" evidence="1">
    <location>
        <begin position="95"/>
        <end position="105"/>
    </location>
</feature>
<reference evidence="2" key="1">
    <citation type="submission" date="2023-11" db="EMBL/GenBank/DDBJ databases">
        <authorList>
            <person name="De Vega J J."/>
            <person name="De Vega J J."/>
        </authorList>
    </citation>
    <scope>NUCLEOTIDE SEQUENCE</scope>
</reference>
<feature type="compositionally biased region" description="Low complexity" evidence="1">
    <location>
        <begin position="571"/>
        <end position="590"/>
    </location>
</feature>
<feature type="compositionally biased region" description="Polar residues" evidence="1">
    <location>
        <begin position="1"/>
        <end position="12"/>
    </location>
</feature>
<feature type="region of interest" description="Disordered" evidence="1">
    <location>
        <begin position="521"/>
        <end position="666"/>
    </location>
</feature>
<feature type="region of interest" description="Disordered" evidence="1">
    <location>
        <begin position="1"/>
        <end position="461"/>
    </location>
</feature>
<dbReference type="Proteomes" id="UP001295794">
    <property type="component" value="Unassembled WGS sequence"/>
</dbReference>
<feature type="compositionally biased region" description="Low complexity" evidence="1">
    <location>
        <begin position="270"/>
        <end position="286"/>
    </location>
</feature>
<keyword evidence="3" id="KW-1185">Reference proteome</keyword>
<dbReference type="AlphaFoldDB" id="A0AAD2HQT4"/>
<feature type="compositionally biased region" description="Polar residues" evidence="1">
    <location>
        <begin position="437"/>
        <end position="448"/>
    </location>
</feature>